<comment type="caution">
    <text evidence="5">The sequence shown here is derived from an EMBL/GenBank/DDBJ whole genome shotgun (WGS) entry which is preliminary data.</text>
</comment>
<organism evidence="5 6">
    <name type="scientific">Liquorilactobacillus aquaticus DSM 21051</name>
    <dbReference type="NCBI Taxonomy" id="1423725"/>
    <lineage>
        <taxon>Bacteria</taxon>
        <taxon>Bacillati</taxon>
        <taxon>Bacillota</taxon>
        <taxon>Bacilli</taxon>
        <taxon>Lactobacillales</taxon>
        <taxon>Lactobacillaceae</taxon>
        <taxon>Liquorilactobacillus</taxon>
    </lineage>
</organism>
<dbReference type="InterPro" id="IPR046335">
    <property type="entry name" value="LacI/GalR-like_sensor"/>
</dbReference>
<dbReference type="AlphaFoldDB" id="A0A0R2D0B0"/>
<reference evidence="5 6" key="1">
    <citation type="journal article" date="2015" name="Genome Announc.">
        <title>Expanding the biotechnology potential of lactobacilli through comparative genomics of 213 strains and associated genera.</title>
        <authorList>
            <person name="Sun Z."/>
            <person name="Harris H.M."/>
            <person name="McCann A."/>
            <person name="Guo C."/>
            <person name="Argimon S."/>
            <person name="Zhang W."/>
            <person name="Yang X."/>
            <person name="Jeffery I.B."/>
            <person name="Cooney J.C."/>
            <person name="Kagawa T.F."/>
            <person name="Liu W."/>
            <person name="Song Y."/>
            <person name="Salvetti E."/>
            <person name="Wrobel A."/>
            <person name="Rasinkangas P."/>
            <person name="Parkhill J."/>
            <person name="Rea M.C."/>
            <person name="O'Sullivan O."/>
            <person name="Ritari J."/>
            <person name="Douillard F.P."/>
            <person name="Paul Ross R."/>
            <person name="Yang R."/>
            <person name="Briner A.E."/>
            <person name="Felis G.E."/>
            <person name="de Vos W.M."/>
            <person name="Barrangou R."/>
            <person name="Klaenhammer T.R."/>
            <person name="Caufield P.W."/>
            <person name="Cui Y."/>
            <person name="Zhang H."/>
            <person name="O'Toole P.W."/>
        </authorList>
    </citation>
    <scope>NUCLEOTIDE SEQUENCE [LARGE SCALE GENOMIC DNA]</scope>
    <source>
        <strain evidence="5 6">DSM 21051</strain>
    </source>
</reference>
<dbReference type="Gene3D" id="3.40.50.2300">
    <property type="match status" value="2"/>
</dbReference>
<accession>A0A0R2D0B0</accession>
<proteinExistence type="predicted"/>
<evidence type="ECO:0000256" key="3">
    <source>
        <dbReference type="ARBA" id="ARBA00023163"/>
    </source>
</evidence>
<evidence type="ECO:0000313" key="6">
    <source>
        <dbReference type="Proteomes" id="UP000051015"/>
    </source>
</evidence>
<name>A0A0R2D0B0_9LACO</name>
<dbReference type="InterPro" id="IPR000843">
    <property type="entry name" value="HTH_LacI"/>
</dbReference>
<keyword evidence="2" id="KW-0238">DNA-binding</keyword>
<gene>
    <name evidence="5" type="ORF">FC19_GL001479</name>
</gene>
<dbReference type="SUPFAM" id="SSF47413">
    <property type="entry name" value="lambda repressor-like DNA-binding domains"/>
    <property type="match status" value="1"/>
</dbReference>
<dbReference type="CDD" id="cd01392">
    <property type="entry name" value="HTH_LacI"/>
    <property type="match status" value="1"/>
</dbReference>
<dbReference type="SMART" id="SM00354">
    <property type="entry name" value="HTH_LACI"/>
    <property type="match status" value="1"/>
</dbReference>
<dbReference type="GO" id="GO:0003700">
    <property type="term" value="F:DNA-binding transcription factor activity"/>
    <property type="evidence" value="ECO:0007669"/>
    <property type="project" value="TreeGrafter"/>
</dbReference>
<dbReference type="GO" id="GO:0000976">
    <property type="term" value="F:transcription cis-regulatory region binding"/>
    <property type="evidence" value="ECO:0007669"/>
    <property type="project" value="TreeGrafter"/>
</dbReference>
<evidence type="ECO:0000256" key="1">
    <source>
        <dbReference type="ARBA" id="ARBA00023015"/>
    </source>
</evidence>
<sequence length="327" mass="36856">MEGNNLSKKINAYDIAKVAHVSPSTVSRVLNHKNNVNLITAQKVEEVIKKLEFKRNKDKNTAKIILLNIPDLSNTFYADIIEGIKAAANANQYHLLIDQTDLGNTDIQHFMNLVRRLQISGLITFKQLSLSILNRLSSIIKVVQCNEFNPASDLPYVTINDYSAAKDATIQLLRTGKRNIGLINGPKSFRYAYERERGFKDALKEYNISTTKEWLISLPAIKYEIALPIVSQLLSAQPHPDAFFCVSDTLGAAVINAAQKYRLRVPADIAVIGFDNTMISQIITPPLTTVNQPRFQIGYSSVELFKNFDHKNRHLQLETEFIVRNSI</sequence>
<evidence type="ECO:0000313" key="5">
    <source>
        <dbReference type="EMBL" id="KRM97441.1"/>
    </source>
</evidence>
<dbReference type="STRING" id="1423725.FC19_GL001479"/>
<dbReference type="PANTHER" id="PTHR30146">
    <property type="entry name" value="LACI-RELATED TRANSCRIPTIONAL REPRESSOR"/>
    <property type="match status" value="1"/>
</dbReference>
<keyword evidence="6" id="KW-1185">Reference proteome</keyword>
<dbReference type="PANTHER" id="PTHR30146:SF109">
    <property type="entry name" value="HTH-TYPE TRANSCRIPTIONAL REGULATOR GALS"/>
    <property type="match status" value="1"/>
</dbReference>
<dbReference type="Pfam" id="PF00356">
    <property type="entry name" value="LacI"/>
    <property type="match status" value="1"/>
</dbReference>
<dbReference type="Gene3D" id="1.10.260.40">
    <property type="entry name" value="lambda repressor-like DNA-binding domains"/>
    <property type="match status" value="1"/>
</dbReference>
<dbReference type="EMBL" id="AYZD01000001">
    <property type="protein sequence ID" value="KRM97441.1"/>
    <property type="molecule type" value="Genomic_DNA"/>
</dbReference>
<dbReference type="PROSITE" id="PS50932">
    <property type="entry name" value="HTH_LACI_2"/>
    <property type="match status" value="1"/>
</dbReference>
<feature type="domain" description="HTH lacI-type" evidence="4">
    <location>
        <begin position="10"/>
        <end position="56"/>
    </location>
</feature>
<protein>
    <submittedName>
        <fullName evidence="5">LacI family transcriptional regulator</fullName>
    </submittedName>
</protein>
<evidence type="ECO:0000256" key="2">
    <source>
        <dbReference type="ARBA" id="ARBA00023125"/>
    </source>
</evidence>
<dbReference type="SUPFAM" id="SSF53822">
    <property type="entry name" value="Periplasmic binding protein-like I"/>
    <property type="match status" value="1"/>
</dbReference>
<dbReference type="InterPro" id="IPR028082">
    <property type="entry name" value="Peripla_BP_I"/>
</dbReference>
<dbReference type="InterPro" id="IPR010982">
    <property type="entry name" value="Lambda_DNA-bd_dom_sf"/>
</dbReference>
<dbReference type="Pfam" id="PF13377">
    <property type="entry name" value="Peripla_BP_3"/>
    <property type="match status" value="1"/>
</dbReference>
<evidence type="ECO:0000259" key="4">
    <source>
        <dbReference type="PROSITE" id="PS50932"/>
    </source>
</evidence>
<dbReference type="Proteomes" id="UP000051015">
    <property type="component" value="Unassembled WGS sequence"/>
</dbReference>
<keyword evidence="1" id="KW-0805">Transcription regulation</keyword>
<dbReference type="CDD" id="cd06284">
    <property type="entry name" value="PBP1_LacI-like"/>
    <property type="match status" value="1"/>
</dbReference>
<dbReference type="PATRIC" id="fig|1423725.3.peg.1521"/>
<keyword evidence="3" id="KW-0804">Transcription</keyword>